<protein>
    <recommendedName>
        <fullName evidence="4 14">Pyruvate kinase</fullName>
        <ecNumber evidence="4 14">2.7.1.40</ecNumber>
    </recommendedName>
</protein>
<sequence>MIKSPWPTCAKATNVADVVLDGTNCVMLSGESVVGAYQELAAKIMHRICINAGSSLDYGAIFKEMIRSTTLPMSPLESLASSTVRIANKAKLVAKYRPAIPILSVATNAEVIVEAAMKSATEKGLCQPSDAAVAFHNIEAAYVNKICIVK</sequence>
<dbReference type="InterPro" id="IPR036918">
    <property type="entry name" value="Pyrv_Knase_C_sf"/>
</dbReference>
<dbReference type="EC" id="2.7.1.40" evidence="4 14"/>
<dbReference type="PANTHER" id="PTHR11817">
    <property type="entry name" value="PYRUVATE KINASE"/>
    <property type="match status" value="1"/>
</dbReference>
<gene>
    <name evidence="16" type="ORF">EZV62_024269</name>
</gene>
<dbReference type="GO" id="GO:0030955">
    <property type="term" value="F:potassium ion binding"/>
    <property type="evidence" value="ECO:0007669"/>
    <property type="project" value="InterPro"/>
</dbReference>
<evidence type="ECO:0000256" key="4">
    <source>
        <dbReference type="ARBA" id="ARBA00012142"/>
    </source>
</evidence>
<dbReference type="EMBL" id="VAHF01000011">
    <property type="protein sequence ID" value="TXG51745.1"/>
    <property type="molecule type" value="Genomic_DNA"/>
</dbReference>
<evidence type="ECO:0000313" key="17">
    <source>
        <dbReference type="Proteomes" id="UP000323000"/>
    </source>
</evidence>
<dbReference type="GO" id="GO:0000287">
    <property type="term" value="F:magnesium ion binding"/>
    <property type="evidence" value="ECO:0007669"/>
    <property type="project" value="InterPro"/>
</dbReference>
<comment type="catalytic activity">
    <reaction evidence="13 14">
        <text>pyruvate + ATP = phosphoenolpyruvate + ADP + H(+)</text>
        <dbReference type="Rhea" id="RHEA:18157"/>
        <dbReference type="ChEBI" id="CHEBI:15361"/>
        <dbReference type="ChEBI" id="CHEBI:15378"/>
        <dbReference type="ChEBI" id="CHEBI:30616"/>
        <dbReference type="ChEBI" id="CHEBI:58702"/>
        <dbReference type="ChEBI" id="CHEBI:456216"/>
        <dbReference type="EC" id="2.7.1.40"/>
    </reaction>
</comment>
<accession>A0A5C7H507</accession>
<feature type="domain" description="Pyruvate kinase barrel" evidence="15">
    <location>
        <begin position="1"/>
        <end position="39"/>
    </location>
</feature>
<evidence type="ECO:0000256" key="8">
    <source>
        <dbReference type="ARBA" id="ARBA00022777"/>
    </source>
</evidence>
<dbReference type="Gene3D" id="3.40.1380.20">
    <property type="entry name" value="Pyruvate kinase, C-terminal domain"/>
    <property type="match status" value="1"/>
</dbReference>
<comment type="caution">
    <text evidence="16">The sequence shown here is derived from an EMBL/GenBank/DDBJ whole genome shotgun (WGS) entry which is preliminary data.</text>
</comment>
<evidence type="ECO:0000256" key="5">
    <source>
        <dbReference type="ARBA" id="ARBA00022679"/>
    </source>
</evidence>
<evidence type="ECO:0000256" key="12">
    <source>
        <dbReference type="ARBA" id="ARBA00023317"/>
    </source>
</evidence>
<comment type="cofactor">
    <cofactor evidence="1">
        <name>K(+)</name>
        <dbReference type="ChEBI" id="CHEBI:29103"/>
    </cofactor>
</comment>
<comment type="similarity">
    <text evidence="3 14">Belongs to the pyruvate kinase family.</text>
</comment>
<dbReference type="GO" id="GO:0016301">
    <property type="term" value="F:kinase activity"/>
    <property type="evidence" value="ECO:0007669"/>
    <property type="project" value="UniProtKB-KW"/>
</dbReference>
<dbReference type="UniPathway" id="UPA00109">
    <property type="reaction ID" value="UER00188"/>
</dbReference>
<keyword evidence="9" id="KW-0067">ATP-binding</keyword>
<evidence type="ECO:0000313" key="16">
    <source>
        <dbReference type="EMBL" id="TXG51745.1"/>
    </source>
</evidence>
<keyword evidence="11 14" id="KW-0324">Glycolysis</keyword>
<evidence type="ECO:0000256" key="10">
    <source>
        <dbReference type="ARBA" id="ARBA00022842"/>
    </source>
</evidence>
<proteinExistence type="inferred from homology"/>
<dbReference type="InterPro" id="IPR040442">
    <property type="entry name" value="Pyrv_kinase-like_dom_sf"/>
</dbReference>
<evidence type="ECO:0000256" key="13">
    <source>
        <dbReference type="ARBA" id="ARBA00048152"/>
    </source>
</evidence>
<dbReference type="InterPro" id="IPR015793">
    <property type="entry name" value="Pyrv_Knase_brl"/>
</dbReference>
<keyword evidence="10 14" id="KW-0460">Magnesium</keyword>
<dbReference type="InterPro" id="IPR001697">
    <property type="entry name" value="Pyr_Knase"/>
</dbReference>
<evidence type="ECO:0000256" key="6">
    <source>
        <dbReference type="ARBA" id="ARBA00022723"/>
    </source>
</evidence>
<evidence type="ECO:0000256" key="11">
    <source>
        <dbReference type="ARBA" id="ARBA00023152"/>
    </source>
</evidence>
<dbReference type="InterPro" id="IPR015813">
    <property type="entry name" value="Pyrv/PenolPyrv_kinase-like_dom"/>
</dbReference>
<evidence type="ECO:0000256" key="7">
    <source>
        <dbReference type="ARBA" id="ARBA00022741"/>
    </source>
</evidence>
<dbReference type="SUPFAM" id="SSF51621">
    <property type="entry name" value="Phosphoenolpyruvate/pyruvate domain"/>
    <property type="match status" value="1"/>
</dbReference>
<dbReference type="AlphaFoldDB" id="A0A5C7H507"/>
<evidence type="ECO:0000256" key="2">
    <source>
        <dbReference type="ARBA" id="ARBA00004997"/>
    </source>
</evidence>
<name>A0A5C7H507_9ROSI</name>
<dbReference type="PRINTS" id="PR01050">
    <property type="entry name" value="PYRUVTKNASE"/>
</dbReference>
<evidence type="ECO:0000256" key="1">
    <source>
        <dbReference type="ARBA" id="ARBA00001958"/>
    </source>
</evidence>
<dbReference type="GO" id="GO:0005524">
    <property type="term" value="F:ATP binding"/>
    <property type="evidence" value="ECO:0007669"/>
    <property type="project" value="UniProtKB-KW"/>
</dbReference>
<evidence type="ECO:0000256" key="9">
    <source>
        <dbReference type="ARBA" id="ARBA00022840"/>
    </source>
</evidence>
<keyword evidence="6" id="KW-0479">Metal-binding</keyword>
<evidence type="ECO:0000256" key="14">
    <source>
        <dbReference type="RuleBase" id="RU000504"/>
    </source>
</evidence>
<organism evidence="16 17">
    <name type="scientific">Acer yangbiense</name>
    <dbReference type="NCBI Taxonomy" id="1000413"/>
    <lineage>
        <taxon>Eukaryota</taxon>
        <taxon>Viridiplantae</taxon>
        <taxon>Streptophyta</taxon>
        <taxon>Embryophyta</taxon>
        <taxon>Tracheophyta</taxon>
        <taxon>Spermatophyta</taxon>
        <taxon>Magnoliopsida</taxon>
        <taxon>eudicotyledons</taxon>
        <taxon>Gunneridae</taxon>
        <taxon>Pentapetalae</taxon>
        <taxon>rosids</taxon>
        <taxon>malvids</taxon>
        <taxon>Sapindales</taxon>
        <taxon>Sapindaceae</taxon>
        <taxon>Hippocastanoideae</taxon>
        <taxon>Acereae</taxon>
        <taxon>Acer</taxon>
    </lineage>
</organism>
<keyword evidence="5 14" id="KW-0808">Transferase</keyword>
<dbReference type="Gene3D" id="3.20.20.60">
    <property type="entry name" value="Phosphoenolpyruvate-binding domains"/>
    <property type="match status" value="1"/>
</dbReference>
<keyword evidence="12" id="KW-0670">Pyruvate</keyword>
<keyword evidence="17" id="KW-1185">Reference proteome</keyword>
<dbReference type="Pfam" id="PF00224">
    <property type="entry name" value="PK"/>
    <property type="match status" value="1"/>
</dbReference>
<reference evidence="17" key="1">
    <citation type="journal article" date="2019" name="Gigascience">
        <title>De novo genome assembly of the endangered Acer yangbiense, a plant species with extremely small populations endemic to Yunnan Province, China.</title>
        <authorList>
            <person name="Yang J."/>
            <person name="Wariss H.M."/>
            <person name="Tao L."/>
            <person name="Zhang R."/>
            <person name="Yun Q."/>
            <person name="Hollingsworth P."/>
            <person name="Dao Z."/>
            <person name="Luo G."/>
            <person name="Guo H."/>
            <person name="Ma Y."/>
            <person name="Sun W."/>
        </authorList>
    </citation>
    <scope>NUCLEOTIDE SEQUENCE [LARGE SCALE GENOMIC DNA]</scope>
    <source>
        <strain evidence="17">cv. Malutang</strain>
    </source>
</reference>
<evidence type="ECO:0000256" key="3">
    <source>
        <dbReference type="ARBA" id="ARBA00008663"/>
    </source>
</evidence>
<dbReference type="Proteomes" id="UP000323000">
    <property type="component" value="Chromosome 11"/>
</dbReference>
<comment type="pathway">
    <text evidence="2 14">Carbohydrate degradation; glycolysis; pyruvate from D-glyceraldehyde 3-phosphate: step 5/5.</text>
</comment>
<dbReference type="GO" id="GO:0004743">
    <property type="term" value="F:pyruvate kinase activity"/>
    <property type="evidence" value="ECO:0007669"/>
    <property type="project" value="UniProtKB-EC"/>
</dbReference>
<dbReference type="SUPFAM" id="SSF52935">
    <property type="entry name" value="PK C-terminal domain-like"/>
    <property type="match status" value="1"/>
</dbReference>
<dbReference type="OrthoDB" id="108365at2759"/>
<keyword evidence="8 14" id="KW-0418">Kinase</keyword>
<keyword evidence="7" id="KW-0547">Nucleotide-binding</keyword>
<evidence type="ECO:0000259" key="15">
    <source>
        <dbReference type="Pfam" id="PF00224"/>
    </source>
</evidence>